<dbReference type="Pfam" id="PF03422">
    <property type="entry name" value="CBM_6"/>
    <property type="match status" value="1"/>
</dbReference>
<dbReference type="InterPro" id="IPR023296">
    <property type="entry name" value="Glyco_hydro_beta-prop_sf"/>
</dbReference>
<dbReference type="PANTHER" id="PTHR43772:SF2">
    <property type="entry name" value="PUTATIVE (AFU_ORTHOLOGUE AFUA_2G04480)-RELATED"/>
    <property type="match status" value="1"/>
</dbReference>
<dbReference type="InterPro" id="IPR052176">
    <property type="entry name" value="Glycosyl_Hydrlase_43_Enz"/>
</dbReference>
<dbReference type="CDD" id="cd18618">
    <property type="entry name" value="GH43_Xsa43E-like"/>
    <property type="match status" value="1"/>
</dbReference>
<reference evidence="9" key="1">
    <citation type="journal article" date="2023" name="Mol. Phylogenet. Evol.">
        <title>Genome-scale phylogeny and comparative genomics of the fungal order Sordariales.</title>
        <authorList>
            <person name="Hensen N."/>
            <person name="Bonometti L."/>
            <person name="Westerberg I."/>
            <person name="Brannstrom I.O."/>
            <person name="Guillou S."/>
            <person name="Cros-Aarteil S."/>
            <person name="Calhoun S."/>
            <person name="Haridas S."/>
            <person name="Kuo A."/>
            <person name="Mondo S."/>
            <person name="Pangilinan J."/>
            <person name="Riley R."/>
            <person name="LaButti K."/>
            <person name="Andreopoulos B."/>
            <person name="Lipzen A."/>
            <person name="Chen C."/>
            <person name="Yan M."/>
            <person name="Daum C."/>
            <person name="Ng V."/>
            <person name="Clum A."/>
            <person name="Steindorff A."/>
            <person name="Ohm R.A."/>
            <person name="Martin F."/>
            <person name="Silar P."/>
            <person name="Natvig D.O."/>
            <person name="Lalanne C."/>
            <person name="Gautier V."/>
            <person name="Ament-Velasquez S.L."/>
            <person name="Kruys A."/>
            <person name="Hutchinson M.I."/>
            <person name="Powell A.J."/>
            <person name="Barry K."/>
            <person name="Miller A.N."/>
            <person name="Grigoriev I.V."/>
            <person name="Debuchy R."/>
            <person name="Gladieux P."/>
            <person name="Hiltunen Thoren M."/>
            <person name="Johannesson H."/>
        </authorList>
    </citation>
    <scope>NUCLEOTIDE SEQUENCE</scope>
    <source>
        <strain evidence="9">PSN293</strain>
    </source>
</reference>
<dbReference type="SMART" id="SM00606">
    <property type="entry name" value="CBD_IV"/>
    <property type="match status" value="1"/>
</dbReference>
<dbReference type="SUPFAM" id="SSF49785">
    <property type="entry name" value="Galactose-binding domain-like"/>
    <property type="match status" value="1"/>
</dbReference>
<keyword evidence="3 7" id="KW-0378">Hydrolase</keyword>
<keyword evidence="4" id="KW-0119">Carbohydrate metabolism</keyword>
<proteinExistence type="inferred from homology"/>
<gene>
    <name evidence="9" type="ORF">QBC37DRAFT_472269</name>
</gene>
<dbReference type="InterPro" id="IPR006710">
    <property type="entry name" value="Glyco_hydro_43"/>
</dbReference>
<keyword evidence="5 7" id="KW-0326">Glycosidase</keyword>
<comment type="similarity">
    <text evidence="1 7">Belongs to the glycosyl hydrolase 43 family.</text>
</comment>
<dbReference type="Proteomes" id="UP001301769">
    <property type="component" value="Unassembled WGS sequence"/>
</dbReference>
<evidence type="ECO:0000256" key="2">
    <source>
        <dbReference type="ARBA" id="ARBA00022729"/>
    </source>
</evidence>
<dbReference type="AlphaFoldDB" id="A0AAN6YAA2"/>
<dbReference type="Pfam" id="PF04616">
    <property type="entry name" value="Glyco_hydro_43"/>
    <property type="match status" value="1"/>
</dbReference>
<dbReference type="InterPro" id="IPR005084">
    <property type="entry name" value="CBM6"/>
</dbReference>
<evidence type="ECO:0000256" key="1">
    <source>
        <dbReference type="ARBA" id="ARBA00009865"/>
    </source>
</evidence>
<keyword evidence="10" id="KW-1185">Reference proteome</keyword>
<evidence type="ECO:0000256" key="6">
    <source>
        <dbReference type="PIRSR" id="PIRSR606710-2"/>
    </source>
</evidence>
<dbReference type="Gene3D" id="2.115.10.20">
    <property type="entry name" value="Glycosyl hydrolase domain, family 43"/>
    <property type="match status" value="1"/>
</dbReference>
<dbReference type="SUPFAM" id="SSF75005">
    <property type="entry name" value="Arabinanase/levansucrase/invertase"/>
    <property type="match status" value="1"/>
</dbReference>
<reference evidence="9" key="2">
    <citation type="submission" date="2023-05" db="EMBL/GenBank/DDBJ databases">
        <authorList>
            <consortium name="Lawrence Berkeley National Laboratory"/>
            <person name="Steindorff A."/>
            <person name="Hensen N."/>
            <person name="Bonometti L."/>
            <person name="Westerberg I."/>
            <person name="Brannstrom I.O."/>
            <person name="Guillou S."/>
            <person name="Cros-Aarteil S."/>
            <person name="Calhoun S."/>
            <person name="Haridas S."/>
            <person name="Kuo A."/>
            <person name="Mondo S."/>
            <person name="Pangilinan J."/>
            <person name="Riley R."/>
            <person name="Labutti K."/>
            <person name="Andreopoulos B."/>
            <person name="Lipzen A."/>
            <person name="Chen C."/>
            <person name="Yanf M."/>
            <person name="Daum C."/>
            <person name="Ng V."/>
            <person name="Clum A."/>
            <person name="Ohm R."/>
            <person name="Martin F."/>
            <person name="Silar P."/>
            <person name="Natvig D."/>
            <person name="Lalanne C."/>
            <person name="Gautier V."/>
            <person name="Ament-Velasquez S.L."/>
            <person name="Kruys A."/>
            <person name="Hutchinson M.I."/>
            <person name="Powell A.J."/>
            <person name="Barry K."/>
            <person name="Miller A.N."/>
            <person name="Grigoriev I.V."/>
            <person name="Debuchy R."/>
            <person name="Gladieux P."/>
            <person name="Thoren M.H."/>
            <person name="Johannesson H."/>
        </authorList>
    </citation>
    <scope>NUCLEOTIDE SEQUENCE</scope>
    <source>
        <strain evidence="9">PSN293</strain>
    </source>
</reference>
<evidence type="ECO:0000256" key="5">
    <source>
        <dbReference type="ARBA" id="ARBA00023295"/>
    </source>
</evidence>
<dbReference type="GO" id="GO:0004553">
    <property type="term" value="F:hydrolase activity, hydrolyzing O-glycosyl compounds"/>
    <property type="evidence" value="ECO:0007669"/>
    <property type="project" value="InterPro"/>
</dbReference>
<dbReference type="PROSITE" id="PS51175">
    <property type="entry name" value="CBM6"/>
    <property type="match status" value="1"/>
</dbReference>
<dbReference type="CDD" id="cd04084">
    <property type="entry name" value="CBM6_xylanase-like"/>
    <property type="match status" value="1"/>
</dbReference>
<accession>A0AAN6YAA2</accession>
<evidence type="ECO:0000259" key="8">
    <source>
        <dbReference type="PROSITE" id="PS51175"/>
    </source>
</evidence>
<comment type="caution">
    <text evidence="9">The sequence shown here is derived from an EMBL/GenBank/DDBJ whole genome shotgun (WGS) entry which is preliminary data.</text>
</comment>
<dbReference type="PANTHER" id="PTHR43772">
    <property type="entry name" value="ENDO-1,4-BETA-XYLANASE"/>
    <property type="match status" value="1"/>
</dbReference>
<dbReference type="GO" id="GO:0030246">
    <property type="term" value="F:carbohydrate binding"/>
    <property type="evidence" value="ECO:0007669"/>
    <property type="project" value="InterPro"/>
</dbReference>
<feature type="site" description="Important for catalytic activity, responsible for pKa modulation of the active site Glu and correct orientation of both the proton donor and substrate" evidence="6">
    <location>
        <position position="170"/>
    </location>
</feature>
<feature type="domain" description="CBM6" evidence="8">
    <location>
        <begin position="337"/>
        <end position="470"/>
    </location>
</feature>
<sequence>MAILSHSLAQLSLPIQLSALGTYKDGQYLDMELAGLAALSGRAVADNPIIQTRYTADPAPFVYNNTVWLFADHDEPGSTWYTMKDWRLYSSTDMVNWQDWGVVMDIPTFSWASKDAWAAQAIERNGKFYFYASMTRKGASYGIGVGVSDSITGPYRDPINKPLAANGNIDPTVMIDDDGQAYMYWGNPGFYYVKLNKDMISYSGGIVSVPTTQQAFGPKFAEGPWVYKRNGTYYNIFAANCCPEDIRYSTAPSATGPWTYKGVVMATEGASFTNHPAVIDYKGGSYFFYHNGALPGGSGYTRSIAVEKFEYGRDGSIPQMKMTAAGAPQIGSFDPYVRVEAETIGNSKGLSLSTEKTDDPEGGRMHVTSINNGDYIMVKGVEFGAAPGATGLSLRVAAQNGGSKIEVRVGSVTGTLVTTCNIDGTGGARSWRTLQCAVPPGSATGKQDLFFKFVGSGNNNLFNFNWWQFSRAAKA</sequence>
<dbReference type="Gene3D" id="2.60.120.260">
    <property type="entry name" value="Galactose-binding domain-like"/>
    <property type="match status" value="1"/>
</dbReference>
<evidence type="ECO:0000256" key="7">
    <source>
        <dbReference type="RuleBase" id="RU361187"/>
    </source>
</evidence>
<evidence type="ECO:0000313" key="10">
    <source>
        <dbReference type="Proteomes" id="UP001301769"/>
    </source>
</evidence>
<evidence type="ECO:0000256" key="4">
    <source>
        <dbReference type="ARBA" id="ARBA00023277"/>
    </source>
</evidence>
<name>A0AAN6YAA2_9PEZI</name>
<protein>
    <submittedName>
        <fullName evidence="9">Glycosyl hydrolase</fullName>
    </submittedName>
</protein>
<dbReference type="EMBL" id="MU858084">
    <property type="protein sequence ID" value="KAK4215066.1"/>
    <property type="molecule type" value="Genomic_DNA"/>
</dbReference>
<dbReference type="InterPro" id="IPR006584">
    <property type="entry name" value="Cellulose-bd_IV"/>
</dbReference>
<keyword evidence="2" id="KW-0732">Signal</keyword>
<evidence type="ECO:0000256" key="3">
    <source>
        <dbReference type="ARBA" id="ARBA00022801"/>
    </source>
</evidence>
<dbReference type="InterPro" id="IPR008979">
    <property type="entry name" value="Galactose-bd-like_sf"/>
</dbReference>
<evidence type="ECO:0000313" key="9">
    <source>
        <dbReference type="EMBL" id="KAK4215066.1"/>
    </source>
</evidence>
<dbReference type="GO" id="GO:0005975">
    <property type="term" value="P:carbohydrate metabolic process"/>
    <property type="evidence" value="ECO:0007669"/>
    <property type="project" value="InterPro"/>
</dbReference>
<organism evidence="9 10">
    <name type="scientific">Rhypophila decipiens</name>
    <dbReference type="NCBI Taxonomy" id="261697"/>
    <lineage>
        <taxon>Eukaryota</taxon>
        <taxon>Fungi</taxon>
        <taxon>Dikarya</taxon>
        <taxon>Ascomycota</taxon>
        <taxon>Pezizomycotina</taxon>
        <taxon>Sordariomycetes</taxon>
        <taxon>Sordariomycetidae</taxon>
        <taxon>Sordariales</taxon>
        <taxon>Naviculisporaceae</taxon>
        <taxon>Rhypophila</taxon>
    </lineage>
</organism>